<protein>
    <submittedName>
        <fullName evidence="1">Uncharacterized protein</fullName>
    </submittedName>
</protein>
<dbReference type="GeneID" id="77807184"/>
<evidence type="ECO:0000313" key="2">
    <source>
        <dbReference type="Proteomes" id="UP001164743"/>
    </source>
</evidence>
<keyword evidence="2" id="KW-1185">Reference proteome</keyword>
<reference evidence="1" key="1">
    <citation type="submission" date="2022-10" db="EMBL/GenBank/DDBJ databases">
        <title>Puccinia triticina Genome sequencing and assembly.</title>
        <authorList>
            <person name="Li C."/>
        </authorList>
    </citation>
    <scope>NUCLEOTIDE SEQUENCE</scope>
    <source>
        <strain evidence="1">Pt15</strain>
    </source>
</reference>
<sequence>MCRPAANHHHHCQELCRPQPLPLAPPLTRCHPHRSPQQSNRYFRAVATPPLASTH</sequence>
<name>A0ABY7CCU5_9BASI</name>
<organism evidence="1 2">
    <name type="scientific">Puccinia triticina</name>
    <dbReference type="NCBI Taxonomy" id="208348"/>
    <lineage>
        <taxon>Eukaryota</taxon>
        <taxon>Fungi</taxon>
        <taxon>Dikarya</taxon>
        <taxon>Basidiomycota</taxon>
        <taxon>Pucciniomycotina</taxon>
        <taxon>Pucciniomycetes</taxon>
        <taxon>Pucciniales</taxon>
        <taxon>Pucciniaceae</taxon>
        <taxon>Puccinia</taxon>
    </lineage>
</organism>
<dbReference type="RefSeq" id="XP_053017526.1">
    <property type="nucleotide sequence ID" value="XM_053166289.1"/>
</dbReference>
<proteinExistence type="predicted"/>
<gene>
    <name evidence="1" type="ORF">PtA15_2A284</name>
</gene>
<dbReference type="EMBL" id="CP110422">
    <property type="protein sequence ID" value="WAQ81971.1"/>
    <property type="molecule type" value="Genomic_DNA"/>
</dbReference>
<dbReference type="Proteomes" id="UP001164743">
    <property type="component" value="Chromosome 2A"/>
</dbReference>
<evidence type="ECO:0000313" key="1">
    <source>
        <dbReference type="EMBL" id="WAQ81971.1"/>
    </source>
</evidence>
<accession>A0ABY7CCU5</accession>